<reference evidence="2" key="1">
    <citation type="journal article" date="2019" name="Int. J. Syst. Evol. Microbiol.">
        <title>The Global Catalogue of Microorganisms (GCM) 10K type strain sequencing project: providing services to taxonomists for standard genome sequencing and annotation.</title>
        <authorList>
            <consortium name="The Broad Institute Genomics Platform"/>
            <consortium name="The Broad Institute Genome Sequencing Center for Infectious Disease"/>
            <person name="Wu L."/>
            <person name="Ma J."/>
        </authorList>
    </citation>
    <scope>NUCLEOTIDE SEQUENCE [LARGE SCALE GENOMIC DNA]</scope>
    <source>
        <strain evidence="2">CGMCC 1.10992</strain>
    </source>
</reference>
<keyword evidence="2" id="KW-1185">Reference proteome</keyword>
<organism evidence="1 2">
    <name type="scientific">Corallincola platygyrae</name>
    <dbReference type="NCBI Taxonomy" id="1193278"/>
    <lineage>
        <taxon>Bacteria</taxon>
        <taxon>Pseudomonadati</taxon>
        <taxon>Pseudomonadota</taxon>
        <taxon>Gammaproteobacteria</taxon>
        <taxon>Alteromonadales</taxon>
        <taxon>Psychromonadaceae</taxon>
        <taxon>Corallincola</taxon>
    </lineage>
</organism>
<protein>
    <submittedName>
        <fullName evidence="1">DUF945 family protein</fullName>
    </submittedName>
</protein>
<proteinExistence type="predicted"/>
<sequence length="423" mass="45669">MNKSVVIGVGLVGVIGLCAAGTYASGQMLDNIYPMSIAKLNQSPVMEVEMEQTSSSFFERSHKFMVTLNGEVSLEFTEQVTLLPWGASGEVELVQQGDMFSQLREETTFTELPLEISWHANQLFGNASLEMLMEAFSIESKDPEDSSVAHIKPLSLSVDATVSGYAEMFEFTWQGMEFGDGEGTFVMDEMTAGGVGEENDGVFLMTDGFYKVASVTFHDPDSQTKFNLVDLKFTSRNEKQGENALLENEFAVASFDFSDGQQNISMLDAKFEVTLDNLSWQAMKALQTINQGQMMTDDEATQAFSALFNQGFDVALDTRINDLSVMGPMGAGSGEVSAKGSLVIQPSDFEALQHNPMALMQSLVGELDLSLSQSLADMAADAGAPPYQALADAGYVKVEDGLIKSKLALAAEGLTANGMPLGM</sequence>
<dbReference type="Pfam" id="PF06097">
    <property type="entry name" value="DUF945"/>
    <property type="match status" value="1"/>
</dbReference>
<dbReference type="RefSeq" id="WP_345339154.1">
    <property type="nucleotide sequence ID" value="NZ_BAABLI010000008.1"/>
</dbReference>
<dbReference type="Proteomes" id="UP001597380">
    <property type="component" value="Unassembled WGS sequence"/>
</dbReference>
<dbReference type="EMBL" id="JBHUHT010000012">
    <property type="protein sequence ID" value="MFD2096461.1"/>
    <property type="molecule type" value="Genomic_DNA"/>
</dbReference>
<evidence type="ECO:0000313" key="1">
    <source>
        <dbReference type="EMBL" id="MFD2096461.1"/>
    </source>
</evidence>
<comment type="caution">
    <text evidence="1">The sequence shown here is derived from an EMBL/GenBank/DDBJ whole genome shotgun (WGS) entry which is preliminary data.</text>
</comment>
<dbReference type="InterPro" id="IPR010352">
    <property type="entry name" value="DUF945"/>
</dbReference>
<accession>A0ABW4XPQ6</accession>
<evidence type="ECO:0000313" key="2">
    <source>
        <dbReference type="Proteomes" id="UP001597380"/>
    </source>
</evidence>
<gene>
    <name evidence="1" type="ORF">ACFSJ3_10735</name>
</gene>
<name>A0ABW4XPQ6_9GAMM</name>